<evidence type="ECO:0000259" key="1">
    <source>
        <dbReference type="Pfam" id="PF09588"/>
    </source>
</evidence>
<dbReference type="Gene3D" id="3.90.320.10">
    <property type="match status" value="1"/>
</dbReference>
<dbReference type="InterPro" id="IPR011604">
    <property type="entry name" value="PDDEXK-like_dom_sf"/>
</dbReference>
<evidence type="ECO:0000313" key="2">
    <source>
        <dbReference type="EMBL" id="KDR25932.1"/>
    </source>
</evidence>
<dbReference type="Pfam" id="PF09588">
    <property type="entry name" value="YqaJ"/>
    <property type="match status" value="1"/>
</dbReference>
<reference evidence="2 3" key="1">
    <citation type="submission" date="2014-03" db="EMBL/GenBank/DDBJ databases">
        <title>Draft Genome Sequences of Four Burkholderia Strains.</title>
        <authorList>
            <person name="Liu X.Y."/>
            <person name="Li C.X."/>
            <person name="Xu J.H."/>
        </authorList>
    </citation>
    <scope>NUCLEOTIDE SEQUENCE [LARGE SCALE GENOMIC DNA]</scope>
    <source>
        <strain evidence="2 3">OP-1</strain>
    </source>
</reference>
<dbReference type="SUPFAM" id="SSF52980">
    <property type="entry name" value="Restriction endonuclease-like"/>
    <property type="match status" value="1"/>
</dbReference>
<dbReference type="InterPro" id="IPR017482">
    <property type="entry name" value="Lambda-type_endonuclease"/>
</dbReference>
<dbReference type="Proteomes" id="UP000027451">
    <property type="component" value="Unassembled WGS sequence"/>
</dbReference>
<comment type="caution">
    <text evidence="2">The sequence shown here is derived from an EMBL/GenBank/DDBJ whole genome shotgun (WGS) entry which is preliminary data.</text>
</comment>
<dbReference type="EMBL" id="JFHD01000040">
    <property type="protein sequence ID" value="KDR25932.1"/>
    <property type="molecule type" value="Genomic_DNA"/>
</dbReference>
<proteinExistence type="predicted"/>
<organism evidence="2 3">
    <name type="scientific">Caballeronia zhejiangensis</name>
    <dbReference type="NCBI Taxonomy" id="871203"/>
    <lineage>
        <taxon>Bacteria</taxon>
        <taxon>Pseudomonadati</taxon>
        <taxon>Pseudomonadota</taxon>
        <taxon>Betaproteobacteria</taxon>
        <taxon>Burkholderiales</taxon>
        <taxon>Burkholderiaceae</taxon>
        <taxon>Caballeronia</taxon>
    </lineage>
</organism>
<sequence>MELNRVVLKPANEADWLAMREQDLTSTETAALFGCSPYLTKYELYLKKSGRLVEEFQETERTKWGRRLESAIAHGVAEDRALEVQPFKDYMRIPELRMGASFDFIILPGEGTKRGLMEIKNVDGLAFRRGWIEGGDDHDDEAPPHIEFQVQHQMEVADIDWCLIVALVGGNTPKVIARQRDREVGAMIRAEIAAFWKMIDDGIAPEPEFTKDGDALARLYRDNDGSTIDLSDNARLTEVCRAYKQASVDAKEAATRKDAAKAELLTIIEHAKTIAADGFKISAGTNKASFRSYDRAASERITISITKIPATHIEASVAPFRNIRVTELEPA</sequence>
<protein>
    <recommendedName>
        <fullName evidence="1">YqaJ viral recombinase domain-containing protein</fullName>
    </recommendedName>
</protein>
<evidence type="ECO:0000313" key="3">
    <source>
        <dbReference type="Proteomes" id="UP000027451"/>
    </source>
</evidence>
<dbReference type="AlphaFoldDB" id="A0A656QF93"/>
<feature type="domain" description="YqaJ viral recombinase" evidence="1">
    <location>
        <begin position="15"/>
        <end position="159"/>
    </location>
</feature>
<dbReference type="RefSeq" id="WP_034473842.1">
    <property type="nucleotide sequence ID" value="NZ_JFHD01000040.1"/>
</dbReference>
<name>A0A656QF93_9BURK</name>
<accession>A0A656QF93</accession>
<dbReference type="InterPro" id="IPR019080">
    <property type="entry name" value="YqaJ_viral_recombinase"/>
</dbReference>
<dbReference type="NCBIfam" id="TIGR03033">
    <property type="entry name" value="phage_rel_nuc"/>
    <property type="match status" value="1"/>
</dbReference>
<dbReference type="InterPro" id="IPR011335">
    <property type="entry name" value="Restrct_endonuc-II-like"/>
</dbReference>
<gene>
    <name evidence="2" type="ORF">BG60_26190</name>
</gene>
<keyword evidence="3" id="KW-1185">Reference proteome</keyword>